<dbReference type="EMBL" id="LVVZ01000022">
    <property type="protein sequence ID" value="OKL43215.1"/>
    <property type="molecule type" value="Genomic_DNA"/>
</dbReference>
<protein>
    <submittedName>
        <fullName evidence="2">Uncharacterized protein</fullName>
    </submittedName>
</protein>
<reference evidence="2 3" key="1">
    <citation type="submission" date="2016-03" db="EMBL/GenBank/DDBJ databases">
        <title>Genome sequence of Nesiotobacter sp. nov., a moderately halophilic alphaproteobacterium isolated from the Yellow Sea, China.</title>
        <authorList>
            <person name="Zhang G."/>
            <person name="Zhang R."/>
        </authorList>
    </citation>
    <scope>NUCLEOTIDE SEQUENCE [LARGE SCALE GENOMIC DNA]</scope>
    <source>
        <strain evidence="2 3">WB1-6</strain>
    </source>
</reference>
<dbReference type="OrthoDB" id="7869935at2"/>
<proteinExistence type="predicted"/>
<feature type="region of interest" description="Disordered" evidence="1">
    <location>
        <begin position="49"/>
        <end position="71"/>
    </location>
</feature>
<name>A0A1U7JET6_9HYPH</name>
<dbReference type="RefSeq" id="WP_028483006.1">
    <property type="nucleotide sequence ID" value="NZ_LVVZ01000022.1"/>
</dbReference>
<evidence type="ECO:0000313" key="2">
    <source>
        <dbReference type="EMBL" id="OKL43215.1"/>
    </source>
</evidence>
<dbReference type="AlphaFoldDB" id="A0A1U7JET6"/>
<accession>A0A1U7JET6</accession>
<feature type="compositionally biased region" description="Basic and acidic residues" evidence="1">
    <location>
        <begin position="62"/>
        <end position="71"/>
    </location>
</feature>
<evidence type="ECO:0000256" key="1">
    <source>
        <dbReference type="SAM" id="MobiDB-lite"/>
    </source>
</evidence>
<sequence length="71" mass="8188">MGTVYDFYAARARRQRFCERKPADKPVGPAEIHLFTGVRQERWGLDLPPRIGTIPHMTEGGALKRRDHEDL</sequence>
<evidence type="ECO:0000313" key="3">
    <source>
        <dbReference type="Proteomes" id="UP000185783"/>
    </source>
</evidence>
<gene>
    <name evidence="2" type="ORF">A3843_16040</name>
</gene>
<organism evidence="2 3">
    <name type="scientific">Pseudovibrio exalbescens</name>
    <dbReference type="NCBI Taxonomy" id="197461"/>
    <lineage>
        <taxon>Bacteria</taxon>
        <taxon>Pseudomonadati</taxon>
        <taxon>Pseudomonadota</taxon>
        <taxon>Alphaproteobacteria</taxon>
        <taxon>Hyphomicrobiales</taxon>
        <taxon>Stappiaceae</taxon>
        <taxon>Pseudovibrio</taxon>
    </lineage>
</organism>
<keyword evidence="3" id="KW-1185">Reference proteome</keyword>
<dbReference type="Proteomes" id="UP000185783">
    <property type="component" value="Unassembled WGS sequence"/>
</dbReference>
<comment type="caution">
    <text evidence="2">The sequence shown here is derived from an EMBL/GenBank/DDBJ whole genome shotgun (WGS) entry which is preliminary data.</text>
</comment>
<dbReference type="STRING" id="197461.A3843_16040"/>